<dbReference type="Proteomes" id="UP000001307">
    <property type="component" value="Unassembled WGS sequence"/>
</dbReference>
<feature type="region of interest" description="Disordered" evidence="1">
    <location>
        <begin position="78"/>
        <end position="310"/>
    </location>
</feature>
<evidence type="ECO:0000313" key="3">
    <source>
        <dbReference type="Proteomes" id="UP000001307"/>
    </source>
</evidence>
<feature type="compositionally biased region" description="Low complexity" evidence="1">
    <location>
        <begin position="106"/>
        <end position="119"/>
    </location>
</feature>
<feature type="compositionally biased region" description="Low complexity" evidence="1">
    <location>
        <begin position="283"/>
        <end position="292"/>
    </location>
</feature>
<accession>E4XYN1</accession>
<feature type="compositionally biased region" description="Low complexity" evidence="1">
    <location>
        <begin position="179"/>
        <end position="193"/>
    </location>
</feature>
<feature type="compositionally biased region" description="Polar residues" evidence="1">
    <location>
        <begin position="145"/>
        <end position="158"/>
    </location>
</feature>
<dbReference type="AlphaFoldDB" id="E4XYN1"/>
<proteinExistence type="predicted"/>
<evidence type="ECO:0000256" key="1">
    <source>
        <dbReference type="SAM" id="MobiDB-lite"/>
    </source>
</evidence>
<name>E4XYN1_OIKDI</name>
<keyword evidence="3" id="KW-1185">Reference proteome</keyword>
<dbReference type="InParanoid" id="E4XYN1"/>
<feature type="compositionally biased region" description="Polar residues" evidence="1">
    <location>
        <begin position="84"/>
        <end position="105"/>
    </location>
</feature>
<sequence length="399" mass="44786">MVSPESWFQKRRFWQLSWGGSLRVRNFQKHSINGFPIDVRVSIPKEDFRAKRKEEALGVVEADQTEIGKRFYKNSMLEDPWRNCNPQQNQSPPKVPPLTSSSIQLPTPTSRPSVTSPQPQKTAQSPPEVSRSNLTPQEVTPPPQLQRSVTSQQSQSPLTAAVPKEEPKKTSEATAEDMSQVQSQQQPTSAPSSPVHPKSGTRLQPVSPFRPQHPHFHSSAPPSLRPPILRAPPGQQAQASPLSKQNPPPPPPLKRAPQLAPNRSEPPAQMPKITSFTSTNPLQQQKTQPQQQNPASNSDHQSPRIPKNGEKFNLYLNNKLPMSKEDFTVDKHQGINLASNVDKRLLEYFIRIFVNNTTRDVIKFSKLTEDQQDFLEAIADKHDLENSHEKTGFVIKKSS</sequence>
<organism evidence="2">
    <name type="scientific">Oikopleura dioica</name>
    <name type="common">Tunicate</name>
    <dbReference type="NCBI Taxonomy" id="34765"/>
    <lineage>
        <taxon>Eukaryota</taxon>
        <taxon>Metazoa</taxon>
        <taxon>Chordata</taxon>
        <taxon>Tunicata</taxon>
        <taxon>Appendicularia</taxon>
        <taxon>Copelata</taxon>
        <taxon>Oikopleuridae</taxon>
        <taxon>Oikopleura</taxon>
    </lineage>
</organism>
<feature type="compositionally biased region" description="Polar residues" evidence="1">
    <location>
        <begin position="272"/>
        <end position="282"/>
    </location>
</feature>
<feature type="compositionally biased region" description="Polar residues" evidence="1">
    <location>
        <begin position="120"/>
        <end position="138"/>
    </location>
</feature>
<gene>
    <name evidence="2" type="ORF">GSOID_T00009816001</name>
</gene>
<protein>
    <submittedName>
        <fullName evidence="2">Uncharacterized protein</fullName>
    </submittedName>
</protein>
<evidence type="ECO:0000313" key="2">
    <source>
        <dbReference type="EMBL" id="CBY14743.1"/>
    </source>
</evidence>
<reference evidence="2" key="1">
    <citation type="journal article" date="2010" name="Science">
        <title>Plasticity of animal genome architecture unmasked by rapid evolution of a pelagic tunicate.</title>
        <authorList>
            <person name="Denoeud F."/>
            <person name="Henriet S."/>
            <person name="Mungpakdee S."/>
            <person name="Aury J.M."/>
            <person name="Da Silva C."/>
            <person name="Brinkmann H."/>
            <person name="Mikhaleva J."/>
            <person name="Olsen L.C."/>
            <person name="Jubin C."/>
            <person name="Canestro C."/>
            <person name="Bouquet J.M."/>
            <person name="Danks G."/>
            <person name="Poulain J."/>
            <person name="Campsteijn C."/>
            <person name="Adamski M."/>
            <person name="Cross I."/>
            <person name="Yadetie F."/>
            <person name="Muffato M."/>
            <person name="Louis A."/>
            <person name="Butcher S."/>
            <person name="Tsagkogeorga G."/>
            <person name="Konrad A."/>
            <person name="Singh S."/>
            <person name="Jensen M.F."/>
            <person name="Cong E.H."/>
            <person name="Eikeseth-Otteraa H."/>
            <person name="Noel B."/>
            <person name="Anthouard V."/>
            <person name="Porcel B.M."/>
            <person name="Kachouri-Lafond R."/>
            <person name="Nishino A."/>
            <person name="Ugolini M."/>
            <person name="Chourrout P."/>
            <person name="Nishida H."/>
            <person name="Aasland R."/>
            <person name="Huzurbazar S."/>
            <person name="Westhof E."/>
            <person name="Delsuc F."/>
            <person name="Lehrach H."/>
            <person name="Reinhardt R."/>
            <person name="Weissenbach J."/>
            <person name="Roy S.W."/>
            <person name="Artiguenave F."/>
            <person name="Postlethwait J.H."/>
            <person name="Manak J.R."/>
            <person name="Thompson E.M."/>
            <person name="Jaillon O."/>
            <person name="Du Pasquier L."/>
            <person name="Boudinot P."/>
            <person name="Liberles D.A."/>
            <person name="Volff J.N."/>
            <person name="Philippe H."/>
            <person name="Lenhard B."/>
            <person name="Roest Crollius H."/>
            <person name="Wincker P."/>
            <person name="Chourrout D."/>
        </authorList>
    </citation>
    <scope>NUCLEOTIDE SEQUENCE [LARGE SCALE GENOMIC DNA]</scope>
</reference>
<dbReference type="EMBL" id="FN653341">
    <property type="protein sequence ID" value="CBY14743.1"/>
    <property type="molecule type" value="Genomic_DNA"/>
</dbReference>